<name>A0A550C224_9AGAR</name>
<organism evidence="1 2">
    <name type="scientific">Schizophyllum amplum</name>
    <dbReference type="NCBI Taxonomy" id="97359"/>
    <lineage>
        <taxon>Eukaryota</taxon>
        <taxon>Fungi</taxon>
        <taxon>Dikarya</taxon>
        <taxon>Basidiomycota</taxon>
        <taxon>Agaricomycotina</taxon>
        <taxon>Agaricomycetes</taxon>
        <taxon>Agaricomycetidae</taxon>
        <taxon>Agaricales</taxon>
        <taxon>Schizophyllaceae</taxon>
        <taxon>Schizophyllum</taxon>
    </lineage>
</organism>
<dbReference type="OrthoDB" id="5586401at2759"/>
<gene>
    <name evidence="1" type="ORF">BD626DRAFT_509807</name>
</gene>
<evidence type="ECO:0000313" key="1">
    <source>
        <dbReference type="EMBL" id="TRM58847.1"/>
    </source>
</evidence>
<dbReference type="AlphaFoldDB" id="A0A550C224"/>
<keyword evidence="2" id="KW-1185">Reference proteome</keyword>
<dbReference type="Proteomes" id="UP000320762">
    <property type="component" value="Unassembled WGS sequence"/>
</dbReference>
<accession>A0A550C224</accession>
<proteinExistence type="predicted"/>
<reference evidence="1 2" key="1">
    <citation type="journal article" date="2019" name="New Phytol.">
        <title>Comparative genomics reveals unique wood-decay strategies and fruiting body development in the Schizophyllaceae.</title>
        <authorList>
            <person name="Almasi E."/>
            <person name="Sahu N."/>
            <person name="Krizsan K."/>
            <person name="Balint B."/>
            <person name="Kovacs G.M."/>
            <person name="Kiss B."/>
            <person name="Cseklye J."/>
            <person name="Drula E."/>
            <person name="Henrissat B."/>
            <person name="Nagy I."/>
            <person name="Chovatia M."/>
            <person name="Adam C."/>
            <person name="LaButti K."/>
            <person name="Lipzen A."/>
            <person name="Riley R."/>
            <person name="Grigoriev I.V."/>
            <person name="Nagy L.G."/>
        </authorList>
    </citation>
    <scope>NUCLEOTIDE SEQUENCE [LARGE SCALE GENOMIC DNA]</scope>
    <source>
        <strain evidence="1 2">NL-1724</strain>
    </source>
</reference>
<protein>
    <recommendedName>
        <fullName evidence="3">F-box domain-containing protein</fullName>
    </recommendedName>
</protein>
<comment type="caution">
    <text evidence="1">The sequence shown here is derived from an EMBL/GenBank/DDBJ whole genome shotgun (WGS) entry which is preliminary data.</text>
</comment>
<sequence length="424" mass="47421">MHEALYTLDILNIILDEAVLRHADLFHCALVCSMWRYVAVPKIWEDIRSTEALFGLLPKETLDPDYDSSEGLPRALDSDNHHRVLPSGWEEFSMRTALAKRFVLDISAVPIDQQWAIAPVVSRASAFPSLRQLVIHGPLQSEEVITVPCLSLLLLDANDRAREVASLQSIETHRTPVSDIISLLHLPRARSLQSICVTGQIANLDTLSSFIEILPSTLDVRTLRELTITRTLCASRAYGSPDRYFLTLVHLECLSVFQRLTRLEFIGVAAASMDDAEYAQCAAWWPELRVFVLQPPVPEAWYPGTCTLSAVEAFARECPSLELLCLPLLYATVPRDFSSHAQVQSSTTRRPAVTIRIVDDFLASMEVSVSTQELNPLRYTRYVEDLASYLLMLFPGLERVTHVGRTPADAGYHAPAAEGRQEDP</sequence>
<evidence type="ECO:0008006" key="3">
    <source>
        <dbReference type="Google" id="ProtNLM"/>
    </source>
</evidence>
<dbReference type="EMBL" id="VDMD01000032">
    <property type="protein sequence ID" value="TRM58847.1"/>
    <property type="molecule type" value="Genomic_DNA"/>
</dbReference>
<evidence type="ECO:0000313" key="2">
    <source>
        <dbReference type="Proteomes" id="UP000320762"/>
    </source>
</evidence>